<evidence type="ECO:0000313" key="2">
    <source>
        <dbReference type="EMBL" id="SUA36506.1"/>
    </source>
</evidence>
<keyword evidence="1" id="KW-0812">Transmembrane</keyword>
<evidence type="ECO:0000313" key="3">
    <source>
        <dbReference type="Proteomes" id="UP000254055"/>
    </source>
</evidence>
<proteinExistence type="predicted"/>
<reference evidence="2 3" key="1">
    <citation type="submission" date="2018-06" db="EMBL/GenBank/DDBJ databases">
        <authorList>
            <consortium name="Pathogen Informatics"/>
            <person name="Doyle S."/>
        </authorList>
    </citation>
    <scope>NUCLEOTIDE SEQUENCE [LARGE SCALE GENOMIC DNA]</scope>
    <source>
        <strain evidence="2 3">NCTC12229</strain>
    </source>
</reference>
<name>A0A378WGA7_9NEIS</name>
<dbReference type="Proteomes" id="UP000254055">
    <property type="component" value="Unassembled WGS sequence"/>
</dbReference>
<gene>
    <name evidence="2" type="ORF">NCTC12229_00923</name>
</gene>
<keyword evidence="1" id="KW-1133">Transmembrane helix</keyword>
<organism evidence="2 3">
    <name type="scientific">Neisseria zoodegmatis</name>
    <dbReference type="NCBI Taxonomy" id="326523"/>
    <lineage>
        <taxon>Bacteria</taxon>
        <taxon>Pseudomonadati</taxon>
        <taxon>Pseudomonadota</taxon>
        <taxon>Betaproteobacteria</taxon>
        <taxon>Neisseriales</taxon>
        <taxon>Neisseriaceae</taxon>
        <taxon>Neisseria</taxon>
    </lineage>
</organism>
<dbReference type="EMBL" id="UGRS01000001">
    <property type="protein sequence ID" value="SUA36506.1"/>
    <property type="molecule type" value="Genomic_DNA"/>
</dbReference>
<sequence length="57" mass="6931">MEFNNVNWVEVYNWARIIIPALAFVFAVYKYKKETSYKTTIQDFEQINIFLKTDYRG</sequence>
<protein>
    <submittedName>
        <fullName evidence="2">Uncharacterized protein</fullName>
    </submittedName>
</protein>
<keyword evidence="1" id="KW-0472">Membrane</keyword>
<evidence type="ECO:0000256" key="1">
    <source>
        <dbReference type="SAM" id="Phobius"/>
    </source>
</evidence>
<feature type="transmembrane region" description="Helical" evidence="1">
    <location>
        <begin position="12"/>
        <end position="29"/>
    </location>
</feature>
<accession>A0A378WGA7</accession>
<dbReference type="AlphaFoldDB" id="A0A378WGA7"/>